<evidence type="ECO:0000256" key="1">
    <source>
        <dbReference type="SAM" id="MobiDB-lite"/>
    </source>
</evidence>
<protein>
    <submittedName>
        <fullName evidence="2">Uncharacterized protein</fullName>
    </submittedName>
</protein>
<dbReference type="EMBL" id="CADCUB010000086">
    <property type="protein sequence ID" value="CAA9329126.1"/>
    <property type="molecule type" value="Genomic_DNA"/>
</dbReference>
<sequence length="56" mass="5756">VLRPVPDLRPALPLPERARGPRARRPLPAGAGRAAAAARADGERGARDLEAAAPAL</sequence>
<feature type="non-terminal residue" evidence="2">
    <location>
        <position position="56"/>
    </location>
</feature>
<feature type="region of interest" description="Disordered" evidence="1">
    <location>
        <begin position="1"/>
        <end position="56"/>
    </location>
</feature>
<organism evidence="2">
    <name type="scientific">uncultured Frankineae bacterium</name>
    <dbReference type="NCBI Taxonomy" id="437475"/>
    <lineage>
        <taxon>Bacteria</taxon>
        <taxon>Bacillati</taxon>
        <taxon>Actinomycetota</taxon>
        <taxon>Actinomycetes</taxon>
        <taxon>Frankiales</taxon>
        <taxon>environmental samples</taxon>
    </lineage>
</organism>
<reference evidence="2" key="1">
    <citation type="submission" date="2020-02" db="EMBL/GenBank/DDBJ databases">
        <authorList>
            <person name="Meier V. D."/>
        </authorList>
    </citation>
    <scope>NUCLEOTIDE SEQUENCE</scope>
    <source>
        <strain evidence="2">AVDCRST_MAG07</strain>
    </source>
</reference>
<accession>A0A6J4LHQ6</accession>
<feature type="compositionally biased region" description="Basic and acidic residues" evidence="1">
    <location>
        <begin position="40"/>
        <end position="50"/>
    </location>
</feature>
<feature type="non-terminal residue" evidence="2">
    <location>
        <position position="1"/>
    </location>
</feature>
<name>A0A6J4LHQ6_9ACTN</name>
<gene>
    <name evidence="2" type="ORF">AVDCRST_MAG07-1694</name>
</gene>
<dbReference type="AlphaFoldDB" id="A0A6J4LHQ6"/>
<feature type="compositionally biased region" description="Low complexity" evidence="1">
    <location>
        <begin position="26"/>
        <end position="39"/>
    </location>
</feature>
<proteinExistence type="predicted"/>
<evidence type="ECO:0000313" key="2">
    <source>
        <dbReference type="EMBL" id="CAA9329126.1"/>
    </source>
</evidence>